<protein>
    <submittedName>
        <fullName evidence="8">Zinc finger CCCH domain-containing protein 45</fullName>
    </submittedName>
</protein>
<evidence type="ECO:0000256" key="2">
    <source>
        <dbReference type="ARBA" id="ARBA00022771"/>
    </source>
</evidence>
<dbReference type="SUPFAM" id="SSF90229">
    <property type="entry name" value="CCCH zinc finger"/>
    <property type="match status" value="1"/>
</dbReference>
<reference evidence="8 9" key="1">
    <citation type="submission" date="2024-04" db="EMBL/GenBank/DDBJ databases">
        <title>Genome assembly C_amara_ONT_v2.</title>
        <authorList>
            <person name="Yant L."/>
            <person name="Moore C."/>
            <person name="Slenker M."/>
        </authorList>
    </citation>
    <scope>NUCLEOTIDE SEQUENCE [LARGE SCALE GENOMIC DNA]</scope>
    <source>
        <tissue evidence="8">Leaf</tissue>
    </source>
</reference>
<feature type="region of interest" description="Disordered" evidence="6">
    <location>
        <begin position="228"/>
        <end position="260"/>
    </location>
</feature>
<proteinExistence type="predicted"/>
<evidence type="ECO:0000313" key="9">
    <source>
        <dbReference type="Proteomes" id="UP001558713"/>
    </source>
</evidence>
<dbReference type="PANTHER" id="PTHR33400:SF12">
    <property type="entry name" value="ZINC FINGER CCCH DOMAIN-CONTAINING PROTEIN 45-RELATED"/>
    <property type="match status" value="1"/>
</dbReference>
<dbReference type="InterPro" id="IPR036855">
    <property type="entry name" value="Znf_CCCH_sf"/>
</dbReference>
<evidence type="ECO:0000259" key="7">
    <source>
        <dbReference type="PROSITE" id="PS50103"/>
    </source>
</evidence>
<feature type="zinc finger region" description="C3H1-type" evidence="5">
    <location>
        <begin position="349"/>
        <end position="376"/>
    </location>
</feature>
<evidence type="ECO:0000256" key="5">
    <source>
        <dbReference type="PROSITE-ProRule" id="PRU00723"/>
    </source>
</evidence>
<dbReference type="PROSITE" id="PS50103">
    <property type="entry name" value="ZF_C3H1"/>
    <property type="match status" value="1"/>
</dbReference>
<sequence>MKRPEKMKFKVSWAQDLCQVKLFQKEDCPSQVGPPLQFRNFSKTSSRKPEEPDLPPGFEKYYAAKQNVSNIPQIKWKRPQLKFSFSPTWRVEAGGESTEIETQHLRNSKVLEAFYPYPSAIPSQPAVSQVVEAEHFDDSKTPVIPLTAIEDKLESSHSTVESGFSALKLVSSLAPILSTLDKEYGSMVDTDLLVKILSDPEMVKKLLTGTTGEIQPSTNVEQSIVASQQPFTNPEQRRVSPPMPGNGNISSLRPINQQPLPAGLPSSSCVGIAKEQPLSAWLPSRSLPANLSLHRPDQVVTGLVQPMTTKKDHVRRLIREHGKETHGETNQNRLEAGIVDRRNNGSKVRKQKQCIYFDTARGCRNGDGCLFVHDRVRSNTGAEAPTAKKMKFGRYK</sequence>
<evidence type="ECO:0000256" key="6">
    <source>
        <dbReference type="SAM" id="MobiDB-lite"/>
    </source>
</evidence>
<keyword evidence="4" id="KW-0238">DNA-binding</keyword>
<feature type="compositionally biased region" description="Polar residues" evidence="6">
    <location>
        <begin position="247"/>
        <end position="260"/>
    </location>
</feature>
<dbReference type="InterPro" id="IPR000571">
    <property type="entry name" value="Znf_CCCH"/>
</dbReference>
<dbReference type="Proteomes" id="UP001558713">
    <property type="component" value="Unassembled WGS sequence"/>
</dbReference>
<keyword evidence="1 5" id="KW-0479">Metal-binding</keyword>
<evidence type="ECO:0000256" key="1">
    <source>
        <dbReference type="ARBA" id="ARBA00022723"/>
    </source>
</evidence>
<organism evidence="8 9">
    <name type="scientific">Cardamine amara subsp. amara</name>
    <dbReference type="NCBI Taxonomy" id="228776"/>
    <lineage>
        <taxon>Eukaryota</taxon>
        <taxon>Viridiplantae</taxon>
        <taxon>Streptophyta</taxon>
        <taxon>Embryophyta</taxon>
        <taxon>Tracheophyta</taxon>
        <taxon>Spermatophyta</taxon>
        <taxon>Magnoliopsida</taxon>
        <taxon>eudicotyledons</taxon>
        <taxon>Gunneridae</taxon>
        <taxon>Pentapetalae</taxon>
        <taxon>rosids</taxon>
        <taxon>malvids</taxon>
        <taxon>Brassicales</taxon>
        <taxon>Brassicaceae</taxon>
        <taxon>Cardamineae</taxon>
        <taxon>Cardamine</taxon>
    </lineage>
</organism>
<dbReference type="GO" id="GO:0008270">
    <property type="term" value="F:zinc ion binding"/>
    <property type="evidence" value="ECO:0007669"/>
    <property type="project" value="UniProtKB-KW"/>
</dbReference>
<name>A0ABD1A0W7_CARAN</name>
<gene>
    <name evidence="8" type="ORF">V5N11_012999</name>
</gene>
<feature type="domain" description="C3H1-type" evidence="7">
    <location>
        <begin position="349"/>
        <end position="376"/>
    </location>
</feature>
<evidence type="ECO:0000256" key="4">
    <source>
        <dbReference type="ARBA" id="ARBA00023125"/>
    </source>
</evidence>
<dbReference type="AlphaFoldDB" id="A0ABD1A0W7"/>
<keyword evidence="9" id="KW-1185">Reference proteome</keyword>
<comment type="caution">
    <text evidence="8">The sequence shown here is derived from an EMBL/GenBank/DDBJ whole genome shotgun (WGS) entry which is preliminary data.</text>
</comment>
<evidence type="ECO:0000256" key="3">
    <source>
        <dbReference type="ARBA" id="ARBA00022833"/>
    </source>
</evidence>
<keyword evidence="2 5" id="KW-0863">Zinc-finger</keyword>
<dbReference type="GO" id="GO:0003677">
    <property type="term" value="F:DNA binding"/>
    <property type="evidence" value="ECO:0007669"/>
    <property type="project" value="UniProtKB-KW"/>
</dbReference>
<feature type="region of interest" description="Disordered" evidence="6">
    <location>
        <begin position="28"/>
        <end position="56"/>
    </location>
</feature>
<dbReference type="PANTHER" id="PTHR33400">
    <property type="entry name" value="ZINC FINGER CCCH DOMAIN-CONTAINING PROTEIN 6-RELATED"/>
    <property type="match status" value="1"/>
</dbReference>
<dbReference type="EMBL" id="JBANAX010000637">
    <property type="protein sequence ID" value="KAL1199731.1"/>
    <property type="molecule type" value="Genomic_DNA"/>
</dbReference>
<accession>A0ABD1A0W7</accession>
<evidence type="ECO:0000313" key="8">
    <source>
        <dbReference type="EMBL" id="KAL1199731.1"/>
    </source>
</evidence>
<keyword evidence="3 5" id="KW-0862">Zinc</keyword>